<feature type="transmembrane region" description="Helical" evidence="1">
    <location>
        <begin position="66"/>
        <end position="90"/>
    </location>
</feature>
<comment type="caution">
    <text evidence="2">The sequence shown here is derived from an EMBL/GenBank/DDBJ whole genome shotgun (WGS) entry which is preliminary data.</text>
</comment>
<feature type="transmembrane region" description="Helical" evidence="1">
    <location>
        <begin position="21"/>
        <end position="45"/>
    </location>
</feature>
<evidence type="ECO:0000313" key="2">
    <source>
        <dbReference type="EMBL" id="NCJ05048.1"/>
    </source>
</evidence>
<dbReference type="RefSeq" id="WP_161823518.1">
    <property type="nucleotide sequence ID" value="NZ_WVIC01000001.1"/>
</dbReference>
<keyword evidence="3" id="KW-1185">Reference proteome</keyword>
<proteinExistence type="predicted"/>
<dbReference type="EMBL" id="WVIC01000001">
    <property type="protein sequence ID" value="NCJ05048.1"/>
    <property type="molecule type" value="Genomic_DNA"/>
</dbReference>
<keyword evidence="1" id="KW-1133">Transmembrane helix</keyword>
<keyword evidence="1" id="KW-0472">Membrane</keyword>
<organism evidence="2 3">
    <name type="scientific">Petrachloros mirabilis ULC683</name>
    <dbReference type="NCBI Taxonomy" id="2781853"/>
    <lineage>
        <taxon>Bacteria</taxon>
        <taxon>Bacillati</taxon>
        <taxon>Cyanobacteriota</taxon>
        <taxon>Cyanophyceae</taxon>
        <taxon>Synechococcales</taxon>
        <taxon>Petrachlorosaceae</taxon>
        <taxon>Petrachloros</taxon>
        <taxon>Petrachloros mirabilis</taxon>
    </lineage>
</organism>
<evidence type="ECO:0000256" key="1">
    <source>
        <dbReference type="SAM" id="Phobius"/>
    </source>
</evidence>
<protein>
    <submittedName>
        <fullName evidence="2">DUF4149 domain-containing protein</fullName>
    </submittedName>
</protein>
<name>A0A8K1ZWB0_9CYAN</name>
<feature type="transmembrane region" description="Helical" evidence="1">
    <location>
        <begin position="110"/>
        <end position="131"/>
    </location>
</feature>
<gene>
    <name evidence="2" type="ORF">GS597_00635</name>
</gene>
<accession>A0A8K1ZWB0</accession>
<feature type="transmembrane region" description="Helical" evidence="1">
    <location>
        <begin position="152"/>
        <end position="174"/>
    </location>
</feature>
<reference evidence="2" key="1">
    <citation type="submission" date="2019-12" db="EMBL/GenBank/DDBJ databases">
        <title>High-Quality draft genome sequences of three cyanobacteria isolated from the limestone walls of the Old Cathedral of Coimbra.</title>
        <authorList>
            <person name="Tiago I."/>
            <person name="Soares F."/>
            <person name="Portugal A."/>
        </authorList>
    </citation>
    <scope>NUCLEOTIDE SEQUENCE [LARGE SCALE GENOMIC DNA]</scope>
    <source>
        <strain evidence="2">C</strain>
    </source>
</reference>
<dbReference type="Proteomes" id="UP000607397">
    <property type="component" value="Unassembled WGS sequence"/>
</dbReference>
<sequence length="186" mass="20760">MNINANSSQHPRFTHSAPTQLTWRMGIMIVLVAWLSMSAFIDLILMPGLYSAGMMGDPAFAMAGHLIFSIFNRFELIAGAFVLTGCLFLWSHLSESANSSENTWTKWLWAVSLVAIPLIYAYGLTPYMSGLGMQLDLSVSQKMATEMVPMHLVYWGLEALKAGTIIMVLNQVWWWDHDSETSAHGI</sequence>
<dbReference type="AlphaFoldDB" id="A0A8K1ZWB0"/>
<evidence type="ECO:0000313" key="3">
    <source>
        <dbReference type="Proteomes" id="UP000607397"/>
    </source>
</evidence>
<keyword evidence="1" id="KW-0812">Transmembrane</keyword>